<feature type="domain" description="SLH" evidence="7">
    <location>
        <begin position="846"/>
        <end position="909"/>
    </location>
</feature>
<evidence type="ECO:0000256" key="4">
    <source>
        <dbReference type="ARBA" id="ARBA00022825"/>
    </source>
</evidence>
<sequence>MMKRLSRAVVSTLIIALTFLTLSETIASVPLNQTLQQRYKTEETEQQGMSSMNVTKRTAAYSTTNDEVEACATSWIVKWKQGQKDAKLLQKSEIINEQAAVDIAVLRPVDEAETENWLYDAKHSRQVEYIEPNHTVHSLASGVKPNDTLYAQQHYLRQIGADTAWTQAKSNSSIIIALVDTGIDFNHPDLKQNIVKGINLLDSGLPQDDNGHGTSVAGVVGAVGNNNKGTTGLLWSAKIMPIKALDSRGYGDEDKLGAGILYAVDHGAKVVVMSVGLYRYSKYMEDIVNYAEKKGVLLIAATGNDGGRYQDKVAVKYPAAYPTVFAVGGTTPQMKVEPRTNTGPEIDVVAPWHVFTTALGGGYKAEEGTSMAAPQAAGVAALLWSKYPELKPYQVRHHLRYTAKDIDGKGWNRKSGYGLLRADDALTVPFQEDAFGTNTARNKARVFPIDTSLSAVLRTKEEHWYVVDAPYDGTLKLQFQRIQGSGKVHVTHFTGEQVSGTTYSDVGSKQPAIPVKRGKNVLRLSSDDIIGSVGLTYKLASRFIVYQDPFEPNDKQYQAYAIPARTQDIVGTFSHAGDTDWYMIQLPSKATLRLKVSTDTVRIDPALEIKGSQIDTRWIDEQKEGQSEIALLEDLPPGKYYIQVQNAVTARPEAVAGEYTLHVDYMTQLADPNEPNDKMYEAVTISEGTEYKGVFHEEDDVDWFQFIVKKPVYATFKLSQLPSNRIVSMAVMSKEQKPLGSGSNASGETEVATGTKLDPGTYYIRLTTNAKFDTKYYLLSVSTEPLIAGFRDVKGHWAEDSIVEAVTSGWMNGYGDAKFEPHRHISRAEAASVIANAFKLNRDIGQAPAFTDVPSTHWAHAAVARVAKAGITSGVGPKHFGPNRMVKRAEMAVMLGKALGLTPAKVTEAPFQDVAATHWAAPMIAEMKRQGLISNNQEEGFGPERFATRAEFVAMLVNVLNSEK</sequence>
<dbReference type="SUPFAM" id="SSF89260">
    <property type="entry name" value="Collagen-binding domain"/>
    <property type="match status" value="2"/>
</dbReference>
<name>A0ABS8YIA6_9BACL</name>
<evidence type="ECO:0000256" key="6">
    <source>
        <dbReference type="RuleBase" id="RU003355"/>
    </source>
</evidence>
<dbReference type="InterPro" id="IPR050131">
    <property type="entry name" value="Peptidase_S8_subtilisin-like"/>
</dbReference>
<reference evidence="8 9" key="1">
    <citation type="submission" date="2021-11" db="EMBL/GenBank/DDBJ databases">
        <title>Draft genome sequence of Paenibacillus profundus YoMME, a new Gram-positive bacteria with exoelectrogenic properties.</title>
        <authorList>
            <person name="Hubenova Y."/>
            <person name="Hubenova E."/>
            <person name="Manasiev Y."/>
            <person name="Peykov S."/>
            <person name="Mitov M."/>
        </authorList>
    </citation>
    <scope>NUCLEOTIDE SEQUENCE [LARGE SCALE GENOMIC DNA]</scope>
    <source>
        <strain evidence="8 9">YoMME</strain>
    </source>
</reference>
<dbReference type="PROSITE" id="PS00136">
    <property type="entry name" value="SUBTILASE_ASP"/>
    <property type="match status" value="1"/>
</dbReference>
<dbReference type="InterPro" id="IPR023827">
    <property type="entry name" value="Peptidase_S8_Asp-AS"/>
</dbReference>
<dbReference type="InterPro" id="IPR036852">
    <property type="entry name" value="Peptidase_S8/S53_dom_sf"/>
</dbReference>
<accession>A0ABS8YIA6</accession>
<evidence type="ECO:0000259" key="7">
    <source>
        <dbReference type="PROSITE" id="PS51272"/>
    </source>
</evidence>
<proteinExistence type="inferred from homology"/>
<feature type="active site" description="Charge relay system" evidence="5">
    <location>
        <position position="212"/>
    </location>
</feature>
<dbReference type="PRINTS" id="PR00723">
    <property type="entry name" value="SUBTILISIN"/>
</dbReference>
<feature type="domain" description="SLH" evidence="7">
    <location>
        <begin position="910"/>
        <end position="964"/>
    </location>
</feature>
<dbReference type="Gene3D" id="3.40.50.200">
    <property type="entry name" value="Peptidase S8/S53 domain"/>
    <property type="match status" value="1"/>
</dbReference>
<dbReference type="Pfam" id="PF00082">
    <property type="entry name" value="Peptidase_S8"/>
    <property type="match status" value="1"/>
</dbReference>
<evidence type="ECO:0000256" key="2">
    <source>
        <dbReference type="ARBA" id="ARBA00022670"/>
    </source>
</evidence>
<keyword evidence="4 5" id="KW-0720">Serine protease</keyword>
<evidence type="ECO:0000256" key="5">
    <source>
        <dbReference type="PROSITE-ProRule" id="PRU01240"/>
    </source>
</evidence>
<dbReference type="SUPFAM" id="SSF52743">
    <property type="entry name" value="Subtilisin-like"/>
    <property type="match status" value="1"/>
</dbReference>
<gene>
    <name evidence="8" type="ORF">LQV63_08090</name>
</gene>
<dbReference type="RefSeq" id="WP_233696298.1">
    <property type="nucleotide sequence ID" value="NZ_JAJNBZ010000004.1"/>
</dbReference>
<feature type="active site" description="Charge relay system" evidence="5">
    <location>
        <position position="370"/>
    </location>
</feature>
<comment type="similarity">
    <text evidence="1 5 6">Belongs to the peptidase S8 family.</text>
</comment>
<dbReference type="InterPro" id="IPR022398">
    <property type="entry name" value="Peptidase_S8_His-AS"/>
</dbReference>
<dbReference type="PANTHER" id="PTHR43806:SF11">
    <property type="entry name" value="CEREVISIN-RELATED"/>
    <property type="match status" value="1"/>
</dbReference>
<dbReference type="Pfam" id="PF00395">
    <property type="entry name" value="SLH"/>
    <property type="match status" value="3"/>
</dbReference>
<keyword evidence="2 5" id="KW-0645">Protease</keyword>
<organism evidence="8 9">
    <name type="scientific">Paenibacillus profundus</name>
    <dbReference type="NCBI Taxonomy" id="1173085"/>
    <lineage>
        <taxon>Bacteria</taxon>
        <taxon>Bacillati</taxon>
        <taxon>Bacillota</taxon>
        <taxon>Bacilli</taxon>
        <taxon>Bacillales</taxon>
        <taxon>Paenibacillaceae</taxon>
        <taxon>Paenibacillus</taxon>
    </lineage>
</organism>
<protein>
    <submittedName>
        <fullName evidence="8">S8 family serine peptidase</fullName>
    </submittedName>
</protein>
<feature type="domain" description="SLH" evidence="7">
    <location>
        <begin position="785"/>
        <end position="845"/>
    </location>
</feature>
<dbReference type="PROSITE" id="PS51272">
    <property type="entry name" value="SLH"/>
    <property type="match status" value="3"/>
</dbReference>
<dbReference type="PROSITE" id="PS00137">
    <property type="entry name" value="SUBTILASE_HIS"/>
    <property type="match status" value="1"/>
</dbReference>
<dbReference type="PROSITE" id="PS51892">
    <property type="entry name" value="SUBTILASE"/>
    <property type="match status" value="1"/>
</dbReference>
<keyword evidence="9" id="KW-1185">Reference proteome</keyword>
<feature type="active site" description="Charge relay system" evidence="5">
    <location>
        <position position="180"/>
    </location>
</feature>
<evidence type="ECO:0000256" key="3">
    <source>
        <dbReference type="ARBA" id="ARBA00022801"/>
    </source>
</evidence>
<evidence type="ECO:0000313" key="9">
    <source>
        <dbReference type="Proteomes" id="UP001199916"/>
    </source>
</evidence>
<dbReference type="InterPro" id="IPR015500">
    <property type="entry name" value="Peptidase_S8_subtilisin-rel"/>
</dbReference>
<dbReference type="PANTHER" id="PTHR43806">
    <property type="entry name" value="PEPTIDASE S8"/>
    <property type="match status" value="1"/>
</dbReference>
<dbReference type="InterPro" id="IPR000209">
    <property type="entry name" value="Peptidase_S8/S53_dom"/>
</dbReference>
<evidence type="ECO:0000256" key="1">
    <source>
        <dbReference type="ARBA" id="ARBA00011073"/>
    </source>
</evidence>
<comment type="caution">
    <text evidence="8">The sequence shown here is derived from an EMBL/GenBank/DDBJ whole genome shotgun (WGS) entry which is preliminary data.</text>
</comment>
<dbReference type="Proteomes" id="UP001199916">
    <property type="component" value="Unassembled WGS sequence"/>
</dbReference>
<dbReference type="InterPro" id="IPR001119">
    <property type="entry name" value="SLH_dom"/>
</dbReference>
<dbReference type="InterPro" id="IPR023828">
    <property type="entry name" value="Peptidase_S8_Ser-AS"/>
</dbReference>
<dbReference type="EMBL" id="JAJNBZ010000004">
    <property type="protein sequence ID" value="MCE5169269.1"/>
    <property type="molecule type" value="Genomic_DNA"/>
</dbReference>
<dbReference type="PROSITE" id="PS00138">
    <property type="entry name" value="SUBTILASE_SER"/>
    <property type="match status" value="1"/>
</dbReference>
<evidence type="ECO:0000313" key="8">
    <source>
        <dbReference type="EMBL" id="MCE5169269.1"/>
    </source>
</evidence>
<keyword evidence="3 5" id="KW-0378">Hydrolase</keyword>
<dbReference type="Gene3D" id="2.60.120.380">
    <property type="match status" value="2"/>
</dbReference>